<accession>A0A5C3QQN0</accession>
<name>A0A5C3QQN0_9AGAR</name>
<protein>
    <submittedName>
        <fullName evidence="2">Uncharacterized protein</fullName>
    </submittedName>
</protein>
<keyword evidence="3" id="KW-1185">Reference proteome</keyword>
<dbReference type="EMBL" id="ML178819">
    <property type="protein sequence ID" value="TFL04286.1"/>
    <property type="molecule type" value="Genomic_DNA"/>
</dbReference>
<proteinExistence type="predicted"/>
<dbReference type="CDD" id="cd15457">
    <property type="entry name" value="NADAR"/>
    <property type="match status" value="1"/>
</dbReference>
<dbReference type="Gene3D" id="1.10.357.40">
    <property type="entry name" value="YbiA-like"/>
    <property type="match status" value="1"/>
</dbReference>
<reference evidence="2 3" key="1">
    <citation type="journal article" date="2019" name="Nat. Ecol. Evol.">
        <title>Megaphylogeny resolves global patterns of mushroom evolution.</title>
        <authorList>
            <person name="Varga T."/>
            <person name="Krizsan K."/>
            <person name="Foldi C."/>
            <person name="Dima B."/>
            <person name="Sanchez-Garcia M."/>
            <person name="Sanchez-Ramirez S."/>
            <person name="Szollosi G.J."/>
            <person name="Szarkandi J.G."/>
            <person name="Papp V."/>
            <person name="Albert L."/>
            <person name="Andreopoulos W."/>
            <person name="Angelini C."/>
            <person name="Antonin V."/>
            <person name="Barry K.W."/>
            <person name="Bougher N.L."/>
            <person name="Buchanan P."/>
            <person name="Buyck B."/>
            <person name="Bense V."/>
            <person name="Catcheside P."/>
            <person name="Chovatia M."/>
            <person name="Cooper J."/>
            <person name="Damon W."/>
            <person name="Desjardin D."/>
            <person name="Finy P."/>
            <person name="Geml J."/>
            <person name="Haridas S."/>
            <person name="Hughes K."/>
            <person name="Justo A."/>
            <person name="Karasinski D."/>
            <person name="Kautmanova I."/>
            <person name="Kiss B."/>
            <person name="Kocsube S."/>
            <person name="Kotiranta H."/>
            <person name="LaButti K.M."/>
            <person name="Lechner B.E."/>
            <person name="Liimatainen K."/>
            <person name="Lipzen A."/>
            <person name="Lukacs Z."/>
            <person name="Mihaltcheva S."/>
            <person name="Morgado L.N."/>
            <person name="Niskanen T."/>
            <person name="Noordeloos M.E."/>
            <person name="Ohm R.A."/>
            <person name="Ortiz-Santana B."/>
            <person name="Ovrebo C."/>
            <person name="Racz N."/>
            <person name="Riley R."/>
            <person name="Savchenko A."/>
            <person name="Shiryaev A."/>
            <person name="Soop K."/>
            <person name="Spirin V."/>
            <person name="Szebenyi C."/>
            <person name="Tomsovsky M."/>
            <person name="Tulloss R.E."/>
            <person name="Uehling J."/>
            <person name="Grigoriev I.V."/>
            <person name="Vagvolgyi C."/>
            <person name="Papp T."/>
            <person name="Martin F.M."/>
            <person name="Miettinen O."/>
            <person name="Hibbett D.S."/>
            <person name="Nagy L.G."/>
        </authorList>
    </citation>
    <scope>NUCLEOTIDE SEQUENCE [LARGE SCALE GENOMIC DNA]</scope>
    <source>
        <strain evidence="2 3">CBS 309.79</strain>
    </source>
</reference>
<evidence type="ECO:0000256" key="1">
    <source>
        <dbReference type="SAM" id="MobiDB-lite"/>
    </source>
</evidence>
<dbReference type="SUPFAM" id="SSF143990">
    <property type="entry name" value="YbiA-like"/>
    <property type="match status" value="1"/>
</dbReference>
<dbReference type="InterPro" id="IPR037238">
    <property type="entry name" value="YbiA-like_sf"/>
</dbReference>
<dbReference type="OrthoDB" id="206452at2759"/>
<sequence>MAVRTEHRSPCVSMSTQGQSSTDVALRTRPVQDLILEQANQSPAQVAVDNPSLARTPISTRLPARTTPWKLPGPNPALRSLLPPVATTHTSTVHFPEPLSAQKANILFYHQDQPHYGFTNFSSHEVQYEGSPYASSEHLLQCLKFIGHRQDIADRIFVCSRPAEALSEAQRFKAHQRPDWLQ</sequence>
<dbReference type="AlphaFoldDB" id="A0A5C3QQN0"/>
<dbReference type="Proteomes" id="UP000305067">
    <property type="component" value="Unassembled WGS sequence"/>
</dbReference>
<gene>
    <name evidence="2" type="ORF">BDV98DRAFT_591117</name>
</gene>
<evidence type="ECO:0000313" key="3">
    <source>
        <dbReference type="Proteomes" id="UP000305067"/>
    </source>
</evidence>
<dbReference type="InterPro" id="IPR012816">
    <property type="entry name" value="NADAR"/>
</dbReference>
<evidence type="ECO:0000313" key="2">
    <source>
        <dbReference type="EMBL" id="TFL04286.1"/>
    </source>
</evidence>
<organism evidence="2 3">
    <name type="scientific">Pterulicium gracile</name>
    <dbReference type="NCBI Taxonomy" id="1884261"/>
    <lineage>
        <taxon>Eukaryota</taxon>
        <taxon>Fungi</taxon>
        <taxon>Dikarya</taxon>
        <taxon>Basidiomycota</taxon>
        <taxon>Agaricomycotina</taxon>
        <taxon>Agaricomycetes</taxon>
        <taxon>Agaricomycetidae</taxon>
        <taxon>Agaricales</taxon>
        <taxon>Pleurotineae</taxon>
        <taxon>Pterulaceae</taxon>
        <taxon>Pterulicium</taxon>
    </lineage>
</organism>
<feature type="region of interest" description="Disordered" evidence="1">
    <location>
        <begin position="1"/>
        <end position="24"/>
    </location>
</feature>
<feature type="compositionally biased region" description="Polar residues" evidence="1">
    <location>
        <begin position="12"/>
        <end position="23"/>
    </location>
</feature>
<dbReference type="STRING" id="1884261.A0A5C3QQN0"/>